<dbReference type="PROSITE" id="PS50931">
    <property type="entry name" value="HTH_LYSR"/>
    <property type="match status" value="1"/>
</dbReference>
<dbReference type="InterPro" id="IPR036390">
    <property type="entry name" value="WH_DNA-bd_sf"/>
</dbReference>
<dbReference type="PANTHER" id="PTHR30118:SF15">
    <property type="entry name" value="TRANSCRIPTIONAL REGULATORY PROTEIN"/>
    <property type="match status" value="1"/>
</dbReference>
<feature type="domain" description="HTH lysR-type" evidence="7">
    <location>
        <begin position="28"/>
        <end position="85"/>
    </location>
</feature>
<evidence type="ECO:0000256" key="3">
    <source>
        <dbReference type="ARBA" id="ARBA00023015"/>
    </source>
</evidence>
<comment type="similarity">
    <text evidence="1">Belongs to the LysR transcriptional regulatory family.</text>
</comment>
<dbReference type="EMBL" id="JAVIZC010000002">
    <property type="protein sequence ID" value="MDR6101736.1"/>
    <property type="molecule type" value="Genomic_DNA"/>
</dbReference>
<dbReference type="GO" id="GO:0003677">
    <property type="term" value="F:DNA binding"/>
    <property type="evidence" value="ECO:0007669"/>
    <property type="project" value="UniProtKB-KW"/>
</dbReference>
<dbReference type="AlphaFoldDB" id="A0AAJ2BF11"/>
<sequence>MNDIASASIESDHDGSAGYLVEQVLSSIDINLLVPLEALLATRNVSSAAHRIGQTQPAASRALARLRDILGDELLVRGASGFRLTARGEHLAEILPRAMANLRSVLSERESRATTRLTICTSLMPALLPFLLRLDGDGTKLPKVITHRSPSEGLANLRSRAADYMIGVSIDTGDEINKKIILTEDFVTLVAPQHCALNAPASPNQAFFSLTHIDVVHDGVELFPNPRRALLELASVRVEFCKCADITEAALMASEGAFALTVPRSVAGWLTKSIRLAPLSPPISIPEQEIILCHLAAVPIRAENSFVQQIGTMVRTAIAKSACSIHAFA</sequence>
<dbReference type="PANTHER" id="PTHR30118">
    <property type="entry name" value="HTH-TYPE TRANSCRIPTIONAL REGULATOR LEUO-RELATED"/>
    <property type="match status" value="1"/>
</dbReference>
<dbReference type="Gene3D" id="1.10.10.10">
    <property type="entry name" value="Winged helix-like DNA-binding domain superfamily/Winged helix DNA-binding domain"/>
    <property type="match status" value="1"/>
</dbReference>
<evidence type="ECO:0000313" key="9">
    <source>
        <dbReference type="Proteomes" id="UP001255601"/>
    </source>
</evidence>
<keyword evidence="4 8" id="KW-0238">DNA-binding</keyword>
<accession>A0AAJ2BF11</accession>
<dbReference type="Pfam" id="PF00126">
    <property type="entry name" value="HTH_1"/>
    <property type="match status" value="1"/>
</dbReference>
<keyword evidence="2" id="KW-0536">Nodulation</keyword>
<evidence type="ECO:0000256" key="4">
    <source>
        <dbReference type="ARBA" id="ARBA00023125"/>
    </source>
</evidence>
<proteinExistence type="inferred from homology"/>
<keyword evidence="3" id="KW-0805">Transcription regulation</keyword>
<evidence type="ECO:0000256" key="6">
    <source>
        <dbReference type="ARBA" id="ARBA00023163"/>
    </source>
</evidence>
<protein>
    <submittedName>
        <fullName evidence="8">DNA-binding transcriptional LysR family regulator</fullName>
    </submittedName>
</protein>
<dbReference type="PRINTS" id="PR00039">
    <property type="entry name" value="HTHLYSR"/>
</dbReference>
<comment type="caution">
    <text evidence="8">The sequence shown here is derived from an EMBL/GenBank/DDBJ whole genome shotgun (WGS) entry which is preliminary data.</text>
</comment>
<dbReference type="GO" id="GO:0003700">
    <property type="term" value="F:DNA-binding transcription factor activity"/>
    <property type="evidence" value="ECO:0007669"/>
    <property type="project" value="InterPro"/>
</dbReference>
<keyword evidence="6" id="KW-0804">Transcription</keyword>
<evidence type="ECO:0000259" key="7">
    <source>
        <dbReference type="PROSITE" id="PS50931"/>
    </source>
</evidence>
<evidence type="ECO:0000313" key="8">
    <source>
        <dbReference type="EMBL" id="MDR6101736.1"/>
    </source>
</evidence>
<reference evidence="8" key="1">
    <citation type="submission" date="2023-08" db="EMBL/GenBank/DDBJ databases">
        <title>Functional and genomic diversity of the sorghum phyllosphere microbiome.</title>
        <authorList>
            <person name="Shade A."/>
        </authorList>
    </citation>
    <scope>NUCLEOTIDE SEQUENCE</scope>
    <source>
        <strain evidence="8">SORGH_AS_0974</strain>
    </source>
</reference>
<dbReference type="Proteomes" id="UP001255601">
    <property type="component" value="Unassembled WGS sequence"/>
</dbReference>
<name>A0AAJ2BF11_9HYPH</name>
<dbReference type="SUPFAM" id="SSF46785">
    <property type="entry name" value="Winged helix' DNA-binding domain"/>
    <property type="match status" value="1"/>
</dbReference>
<dbReference type="Gene3D" id="3.40.190.10">
    <property type="entry name" value="Periplasmic binding protein-like II"/>
    <property type="match status" value="2"/>
</dbReference>
<evidence type="ECO:0000256" key="1">
    <source>
        <dbReference type="ARBA" id="ARBA00009437"/>
    </source>
</evidence>
<dbReference type="InterPro" id="IPR036388">
    <property type="entry name" value="WH-like_DNA-bd_sf"/>
</dbReference>
<dbReference type="InterPro" id="IPR000847">
    <property type="entry name" value="LysR_HTH_N"/>
</dbReference>
<gene>
    <name evidence="8" type="ORF">QE369_001933</name>
</gene>
<dbReference type="RefSeq" id="WP_309770654.1">
    <property type="nucleotide sequence ID" value="NZ_JAVIZC010000002.1"/>
</dbReference>
<dbReference type="InterPro" id="IPR050389">
    <property type="entry name" value="LysR-type_TF"/>
</dbReference>
<keyword evidence="5" id="KW-0010">Activator</keyword>
<dbReference type="SUPFAM" id="SSF53850">
    <property type="entry name" value="Periplasmic binding protein-like II"/>
    <property type="match status" value="1"/>
</dbReference>
<evidence type="ECO:0000256" key="5">
    <source>
        <dbReference type="ARBA" id="ARBA00023159"/>
    </source>
</evidence>
<organism evidence="8 9">
    <name type="scientific">Agrobacterium larrymoorei</name>
    <dbReference type="NCBI Taxonomy" id="160699"/>
    <lineage>
        <taxon>Bacteria</taxon>
        <taxon>Pseudomonadati</taxon>
        <taxon>Pseudomonadota</taxon>
        <taxon>Alphaproteobacteria</taxon>
        <taxon>Hyphomicrobiales</taxon>
        <taxon>Rhizobiaceae</taxon>
        <taxon>Rhizobium/Agrobacterium group</taxon>
        <taxon>Agrobacterium</taxon>
    </lineage>
</organism>
<evidence type="ECO:0000256" key="2">
    <source>
        <dbReference type="ARBA" id="ARBA00022458"/>
    </source>
</evidence>